<feature type="region of interest" description="Disordered" evidence="4">
    <location>
        <begin position="1"/>
        <end position="28"/>
    </location>
</feature>
<dbReference type="InterPro" id="IPR036420">
    <property type="entry name" value="BRCT_dom_sf"/>
</dbReference>
<reference evidence="6 7" key="1">
    <citation type="journal article" date="2015" name="Nat. Commun.">
        <title>Outbred genome sequencing and CRISPR/Cas9 gene editing in butterflies.</title>
        <authorList>
            <person name="Li X."/>
            <person name="Fan D."/>
            <person name="Zhang W."/>
            <person name="Liu G."/>
            <person name="Zhang L."/>
            <person name="Zhao L."/>
            <person name="Fang X."/>
            <person name="Chen L."/>
            <person name="Dong Y."/>
            <person name="Chen Y."/>
            <person name="Ding Y."/>
            <person name="Zhao R."/>
            <person name="Feng M."/>
            <person name="Zhu Y."/>
            <person name="Feng Y."/>
            <person name="Jiang X."/>
            <person name="Zhu D."/>
            <person name="Xiang H."/>
            <person name="Feng X."/>
            <person name="Li S."/>
            <person name="Wang J."/>
            <person name="Zhang G."/>
            <person name="Kronforst M.R."/>
            <person name="Wang W."/>
        </authorList>
    </citation>
    <scope>NUCLEOTIDE SEQUENCE [LARGE SCALE GENOMIC DNA]</scope>
    <source>
        <strain evidence="6">Ya'a_city_454_Pm</strain>
        <tissue evidence="6">Whole body</tissue>
    </source>
</reference>
<name>A0A0N1IJD7_PAPMA</name>
<dbReference type="CDD" id="cd17745">
    <property type="entry name" value="BRCT_p53bp1_rpt1"/>
    <property type="match status" value="1"/>
</dbReference>
<dbReference type="GO" id="GO:0000077">
    <property type="term" value="P:DNA damage checkpoint signaling"/>
    <property type="evidence" value="ECO:0007669"/>
    <property type="project" value="TreeGrafter"/>
</dbReference>
<dbReference type="GO" id="GO:0005634">
    <property type="term" value="C:nucleus"/>
    <property type="evidence" value="ECO:0007669"/>
    <property type="project" value="UniProtKB-SubCell"/>
</dbReference>
<keyword evidence="7" id="KW-1185">Reference proteome</keyword>
<keyword evidence="2" id="KW-0227">DNA damage</keyword>
<dbReference type="Proteomes" id="UP000053240">
    <property type="component" value="Unassembled WGS sequence"/>
</dbReference>
<feature type="domain" description="BRCT" evidence="5">
    <location>
        <begin position="43"/>
        <end position="119"/>
    </location>
</feature>
<dbReference type="InterPro" id="IPR001357">
    <property type="entry name" value="BRCT_dom"/>
</dbReference>
<evidence type="ECO:0000256" key="1">
    <source>
        <dbReference type="ARBA" id="ARBA00004123"/>
    </source>
</evidence>
<dbReference type="PROSITE" id="PS50172">
    <property type="entry name" value="BRCT"/>
    <property type="match status" value="1"/>
</dbReference>
<evidence type="ECO:0000256" key="3">
    <source>
        <dbReference type="ARBA" id="ARBA00023242"/>
    </source>
</evidence>
<proteinExistence type="predicted"/>
<accession>A0A0N1IJD7</accession>
<evidence type="ECO:0000256" key="2">
    <source>
        <dbReference type="ARBA" id="ARBA00022763"/>
    </source>
</evidence>
<gene>
    <name evidence="6" type="ORF">RR48_00726</name>
</gene>
<dbReference type="InterPro" id="IPR047249">
    <property type="entry name" value="BRCT_p53bp1-like_rpt1"/>
</dbReference>
<dbReference type="InterPro" id="IPR047250">
    <property type="entry name" value="BRCT_p53bp1-like_rpt2"/>
</dbReference>
<keyword evidence="3" id="KW-0539">Nucleus</keyword>
<feature type="compositionally biased region" description="Basic and acidic residues" evidence="4">
    <location>
        <begin position="1"/>
        <end position="17"/>
    </location>
</feature>
<evidence type="ECO:0000313" key="6">
    <source>
        <dbReference type="EMBL" id="KPJ20947.1"/>
    </source>
</evidence>
<evidence type="ECO:0000313" key="7">
    <source>
        <dbReference type="Proteomes" id="UP000053240"/>
    </source>
</evidence>
<evidence type="ECO:0000256" key="4">
    <source>
        <dbReference type="SAM" id="MobiDB-lite"/>
    </source>
</evidence>
<dbReference type="Gene3D" id="3.40.50.10190">
    <property type="entry name" value="BRCT domain"/>
    <property type="match status" value="2"/>
</dbReference>
<dbReference type="SUPFAM" id="SSF52113">
    <property type="entry name" value="BRCT domain"/>
    <property type="match status" value="2"/>
</dbReference>
<sequence>MEVEIHKKFQESRHYSSEEDSEATSALGGTDTEDLVFCDKPFNKERLKEQLEAGGGIVHSHFDDVPKSKYSVCKLIAPRPCLTAKYIQCLAADIRALSHGWVISSCLQKTALDIDAFVLPAGWSIIKDMFINWVPSSGKRNSTFFKDKVILLCWEQDTFVKFWERVASLAGATTRVVNEENLNMSGALALVTDCDCPHEVQNKANQDNIPLVSTTWVVQCLIEAKVLAPISHDKFSFMYTELE</sequence>
<comment type="caution">
    <text evidence="6">The sequence shown here is derived from an EMBL/GenBank/DDBJ whole genome shotgun (WGS) entry which is preliminary data.</text>
</comment>
<dbReference type="AlphaFoldDB" id="A0A0N1IJD7"/>
<comment type="subcellular location">
    <subcellularLocation>
        <location evidence="1">Nucleus</location>
    </subcellularLocation>
</comment>
<protein>
    <submittedName>
        <fullName evidence="6">Tumor suppressor p53-binding protein 1</fullName>
    </submittedName>
</protein>
<dbReference type="InterPro" id="IPR047252">
    <property type="entry name" value="TP53BP1-like"/>
</dbReference>
<dbReference type="PANTHER" id="PTHR15321">
    <property type="entry name" value="TUMOR SUPPRESSOR P53-BINDING PROTEIN 1"/>
    <property type="match status" value="1"/>
</dbReference>
<evidence type="ECO:0000259" key="5">
    <source>
        <dbReference type="PROSITE" id="PS50172"/>
    </source>
</evidence>
<dbReference type="CDD" id="cd17724">
    <property type="entry name" value="BRCT_p53bp1_rpt2"/>
    <property type="match status" value="1"/>
</dbReference>
<dbReference type="STRING" id="76193.A0A0N1IJD7"/>
<dbReference type="InParanoid" id="A0A0N1IJD7"/>
<dbReference type="GO" id="GO:0045944">
    <property type="term" value="P:positive regulation of transcription by RNA polymerase II"/>
    <property type="evidence" value="ECO:0007669"/>
    <property type="project" value="TreeGrafter"/>
</dbReference>
<organism evidence="6 7">
    <name type="scientific">Papilio machaon</name>
    <name type="common">Old World swallowtail butterfly</name>
    <dbReference type="NCBI Taxonomy" id="76193"/>
    <lineage>
        <taxon>Eukaryota</taxon>
        <taxon>Metazoa</taxon>
        <taxon>Ecdysozoa</taxon>
        <taxon>Arthropoda</taxon>
        <taxon>Hexapoda</taxon>
        <taxon>Insecta</taxon>
        <taxon>Pterygota</taxon>
        <taxon>Neoptera</taxon>
        <taxon>Endopterygota</taxon>
        <taxon>Lepidoptera</taxon>
        <taxon>Glossata</taxon>
        <taxon>Ditrysia</taxon>
        <taxon>Papilionoidea</taxon>
        <taxon>Papilionidae</taxon>
        <taxon>Papilioninae</taxon>
        <taxon>Papilio</taxon>
    </lineage>
</organism>
<dbReference type="EMBL" id="LADJ01009802">
    <property type="protein sequence ID" value="KPJ20947.1"/>
    <property type="molecule type" value="Genomic_DNA"/>
</dbReference>
<dbReference type="GO" id="GO:0042393">
    <property type="term" value="F:histone binding"/>
    <property type="evidence" value="ECO:0007669"/>
    <property type="project" value="TreeGrafter"/>
</dbReference>
<dbReference type="Pfam" id="PF18428">
    <property type="entry name" value="BRCT_3"/>
    <property type="match status" value="1"/>
</dbReference>
<dbReference type="PANTHER" id="PTHR15321:SF3">
    <property type="entry name" value="TP53-BINDING PROTEIN 1"/>
    <property type="match status" value="1"/>
</dbReference>